<gene>
    <name evidence="1" type="ORF">QJS10_CPA09g00221</name>
</gene>
<comment type="caution">
    <text evidence="1">The sequence shown here is derived from an EMBL/GenBank/DDBJ whole genome shotgun (WGS) entry which is preliminary data.</text>
</comment>
<proteinExistence type="predicted"/>
<evidence type="ECO:0000313" key="1">
    <source>
        <dbReference type="EMBL" id="KAK1308238.1"/>
    </source>
</evidence>
<accession>A0AAV9E5I7</accession>
<organism evidence="1 2">
    <name type="scientific">Acorus calamus</name>
    <name type="common">Sweet flag</name>
    <dbReference type="NCBI Taxonomy" id="4465"/>
    <lineage>
        <taxon>Eukaryota</taxon>
        <taxon>Viridiplantae</taxon>
        <taxon>Streptophyta</taxon>
        <taxon>Embryophyta</taxon>
        <taxon>Tracheophyta</taxon>
        <taxon>Spermatophyta</taxon>
        <taxon>Magnoliopsida</taxon>
        <taxon>Liliopsida</taxon>
        <taxon>Acoraceae</taxon>
        <taxon>Acorus</taxon>
    </lineage>
</organism>
<sequence length="65" mass="7596">MSNWEYKHTLVDARDGKWPSGGLKMIENGGRYSWDHMMENDFAISSIHSSMFEGSIFEELEHMEI</sequence>
<evidence type="ECO:0000313" key="2">
    <source>
        <dbReference type="Proteomes" id="UP001180020"/>
    </source>
</evidence>
<reference evidence="1" key="2">
    <citation type="submission" date="2023-06" db="EMBL/GenBank/DDBJ databases">
        <authorList>
            <person name="Ma L."/>
            <person name="Liu K.-W."/>
            <person name="Li Z."/>
            <person name="Hsiao Y.-Y."/>
            <person name="Qi Y."/>
            <person name="Fu T."/>
            <person name="Tang G."/>
            <person name="Zhang D."/>
            <person name="Sun W.-H."/>
            <person name="Liu D.-K."/>
            <person name="Li Y."/>
            <person name="Chen G.-Z."/>
            <person name="Liu X.-D."/>
            <person name="Liao X.-Y."/>
            <person name="Jiang Y.-T."/>
            <person name="Yu X."/>
            <person name="Hao Y."/>
            <person name="Huang J."/>
            <person name="Zhao X.-W."/>
            <person name="Ke S."/>
            <person name="Chen Y.-Y."/>
            <person name="Wu W.-L."/>
            <person name="Hsu J.-L."/>
            <person name="Lin Y.-F."/>
            <person name="Huang M.-D."/>
            <person name="Li C.-Y."/>
            <person name="Huang L."/>
            <person name="Wang Z.-W."/>
            <person name="Zhao X."/>
            <person name="Zhong W.-Y."/>
            <person name="Peng D.-H."/>
            <person name="Ahmad S."/>
            <person name="Lan S."/>
            <person name="Zhang J.-S."/>
            <person name="Tsai W.-C."/>
            <person name="Van De Peer Y."/>
            <person name="Liu Z.-J."/>
        </authorList>
    </citation>
    <scope>NUCLEOTIDE SEQUENCE</scope>
    <source>
        <strain evidence="1">CP</strain>
        <tissue evidence="1">Leaves</tissue>
    </source>
</reference>
<keyword evidence="2" id="KW-1185">Reference proteome</keyword>
<protein>
    <submittedName>
        <fullName evidence="1">Uncharacterized protein</fullName>
    </submittedName>
</protein>
<dbReference type="Proteomes" id="UP001180020">
    <property type="component" value="Unassembled WGS sequence"/>
</dbReference>
<reference evidence="1" key="1">
    <citation type="journal article" date="2023" name="Nat. Commun.">
        <title>Diploid and tetraploid genomes of Acorus and the evolution of monocots.</title>
        <authorList>
            <person name="Ma L."/>
            <person name="Liu K.W."/>
            <person name="Li Z."/>
            <person name="Hsiao Y.Y."/>
            <person name="Qi Y."/>
            <person name="Fu T."/>
            <person name="Tang G.D."/>
            <person name="Zhang D."/>
            <person name="Sun W.H."/>
            <person name="Liu D.K."/>
            <person name="Li Y."/>
            <person name="Chen G.Z."/>
            <person name="Liu X.D."/>
            <person name="Liao X.Y."/>
            <person name="Jiang Y.T."/>
            <person name="Yu X."/>
            <person name="Hao Y."/>
            <person name="Huang J."/>
            <person name="Zhao X.W."/>
            <person name="Ke S."/>
            <person name="Chen Y.Y."/>
            <person name="Wu W.L."/>
            <person name="Hsu J.L."/>
            <person name="Lin Y.F."/>
            <person name="Huang M.D."/>
            <person name="Li C.Y."/>
            <person name="Huang L."/>
            <person name="Wang Z.W."/>
            <person name="Zhao X."/>
            <person name="Zhong W.Y."/>
            <person name="Peng D.H."/>
            <person name="Ahmad S."/>
            <person name="Lan S."/>
            <person name="Zhang J.S."/>
            <person name="Tsai W.C."/>
            <person name="Van de Peer Y."/>
            <person name="Liu Z.J."/>
        </authorList>
    </citation>
    <scope>NUCLEOTIDE SEQUENCE</scope>
    <source>
        <strain evidence="1">CP</strain>
    </source>
</reference>
<name>A0AAV9E5I7_ACOCL</name>
<dbReference type="AlphaFoldDB" id="A0AAV9E5I7"/>
<dbReference type="EMBL" id="JAUJYO010000009">
    <property type="protein sequence ID" value="KAK1308238.1"/>
    <property type="molecule type" value="Genomic_DNA"/>
</dbReference>